<gene>
    <name evidence="2" type="ORF">FHR38_004700</name>
</gene>
<comment type="caution">
    <text evidence="2">The sequence shown here is derived from an EMBL/GenBank/DDBJ whole genome shotgun (WGS) entry which is preliminary data.</text>
</comment>
<dbReference type="RefSeq" id="WP_221449140.1">
    <property type="nucleotide sequence ID" value="NZ_JACHJW010000001.1"/>
</dbReference>
<reference evidence="2 3" key="1">
    <citation type="submission" date="2020-08" db="EMBL/GenBank/DDBJ databases">
        <title>Sequencing the genomes of 1000 actinobacteria strains.</title>
        <authorList>
            <person name="Klenk H.-P."/>
        </authorList>
    </citation>
    <scope>NUCLEOTIDE SEQUENCE [LARGE SCALE GENOMIC DNA]</scope>
    <source>
        <strain evidence="2 3">DSM 45886</strain>
    </source>
</reference>
<keyword evidence="3" id="KW-1185">Reference proteome</keyword>
<accession>A0A7W7SU06</accession>
<dbReference type="Proteomes" id="UP000578819">
    <property type="component" value="Unassembled WGS sequence"/>
</dbReference>
<evidence type="ECO:0000313" key="3">
    <source>
        <dbReference type="Proteomes" id="UP000578819"/>
    </source>
</evidence>
<feature type="domain" description="DUF6924" evidence="1">
    <location>
        <begin position="22"/>
        <end position="147"/>
    </location>
</feature>
<dbReference type="Pfam" id="PF21962">
    <property type="entry name" value="DUF6924"/>
    <property type="match status" value="1"/>
</dbReference>
<dbReference type="EMBL" id="JACHJW010000001">
    <property type="protein sequence ID" value="MBB4960967.1"/>
    <property type="molecule type" value="Genomic_DNA"/>
</dbReference>
<proteinExistence type="predicted"/>
<evidence type="ECO:0000259" key="1">
    <source>
        <dbReference type="Pfam" id="PF21962"/>
    </source>
</evidence>
<name>A0A7W7SU06_9ACTN</name>
<dbReference type="AlphaFoldDB" id="A0A7W7SU06"/>
<evidence type="ECO:0000313" key="2">
    <source>
        <dbReference type="EMBL" id="MBB4960967.1"/>
    </source>
</evidence>
<dbReference type="InterPro" id="IPR053832">
    <property type="entry name" value="DUF6924"/>
</dbReference>
<sequence>MTETTLVCDTPSMLTMPDPPCALVLRTDFSNDATWAAVCAASSALSVEGFGATLSFVSDRAFADLSVEQVVALPRVADRGFLFLVDHVTITNPEMPLVVLDLNVEPGRWFRVVPAEMWGVENNLTLANLDFRDFADRVDPDGVFRGFAG</sequence>
<organism evidence="2 3">
    <name type="scientific">Micromonospora polyrhachis</name>
    <dbReference type="NCBI Taxonomy" id="1282883"/>
    <lineage>
        <taxon>Bacteria</taxon>
        <taxon>Bacillati</taxon>
        <taxon>Actinomycetota</taxon>
        <taxon>Actinomycetes</taxon>
        <taxon>Micromonosporales</taxon>
        <taxon>Micromonosporaceae</taxon>
        <taxon>Micromonospora</taxon>
    </lineage>
</organism>
<protein>
    <recommendedName>
        <fullName evidence="1">DUF6924 domain-containing protein</fullName>
    </recommendedName>
</protein>